<dbReference type="PANTHER" id="PTHR15430">
    <property type="entry name" value="GLOMULIN"/>
    <property type="match status" value="1"/>
</dbReference>
<organism evidence="1 2">
    <name type="scientific">Pinctada imbricata</name>
    <name type="common">Atlantic pearl-oyster</name>
    <name type="synonym">Pinctada martensii</name>
    <dbReference type="NCBI Taxonomy" id="66713"/>
    <lineage>
        <taxon>Eukaryota</taxon>
        <taxon>Metazoa</taxon>
        <taxon>Spiralia</taxon>
        <taxon>Lophotrochozoa</taxon>
        <taxon>Mollusca</taxon>
        <taxon>Bivalvia</taxon>
        <taxon>Autobranchia</taxon>
        <taxon>Pteriomorphia</taxon>
        <taxon>Pterioida</taxon>
        <taxon>Pterioidea</taxon>
        <taxon>Pteriidae</taxon>
        <taxon>Pinctada</taxon>
    </lineage>
</organism>
<dbReference type="AlphaFoldDB" id="A0AA89C202"/>
<dbReference type="Pfam" id="PF08568">
    <property type="entry name" value="Kinetochor_Ybp2"/>
    <property type="match status" value="1"/>
</dbReference>
<dbReference type="GO" id="GO:0005737">
    <property type="term" value="C:cytoplasm"/>
    <property type="evidence" value="ECO:0007669"/>
    <property type="project" value="TreeGrafter"/>
</dbReference>
<dbReference type="PANTHER" id="PTHR15430:SF1">
    <property type="entry name" value="GLOMULIN"/>
    <property type="match status" value="1"/>
</dbReference>
<accession>A0AA89C202</accession>
<comment type="caution">
    <text evidence="1">The sequence shown here is derived from an EMBL/GenBank/DDBJ whole genome shotgun (WGS) entry which is preliminary data.</text>
</comment>
<evidence type="ECO:0000313" key="1">
    <source>
        <dbReference type="EMBL" id="KAK3098382.1"/>
    </source>
</evidence>
<reference evidence="1" key="1">
    <citation type="submission" date="2019-08" db="EMBL/GenBank/DDBJ databases">
        <title>The improved chromosome-level genome for the pearl oyster Pinctada fucata martensii using PacBio sequencing and Hi-C.</title>
        <authorList>
            <person name="Zheng Z."/>
        </authorList>
    </citation>
    <scope>NUCLEOTIDE SEQUENCE</scope>
    <source>
        <strain evidence="1">ZZ-2019</strain>
        <tissue evidence="1">Adductor muscle</tissue>
    </source>
</reference>
<protein>
    <submittedName>
        <fullName evidence="1">Uncharacterized protein</fullName>
    </submittedName>
</protein>
<dbReference type="InterPro" id="IPR019516">
    <property type="entry name" value="Glomulin/ALF4"/>
</dbReference>
<sequence>MNKPPCFDNIDFNTMDPMEISADSERTLKQIKECVQFKDSKGLKTFILEHKLAHTNIFWEVTSELVNSMTHENLNNHTYFFESCERCLNYIVENGNPKEILLALLEQADCFKDDEKFKVILSNVQTVLLKLPAKRHHSLDITMETLSAHIEALPALSDHDLEGEEWKLLDLDPEVSRTHDVVKAYLLFLKPFIWEVSTKNSETDRTNRESQIKMLTGYLLRLLHHPLLYLHMRFNPKEEAEKKKMYGRELGEMLIDHLTQLCPSFWKLIDTEKKKHYLRKKGKQSQAERKRAVDHDDIVKDWKKHDDVSELSLACLLYLVLKEYLGIDNFPAIFTNQYLLQYCLPYIKLLLEVDHSFVKFKGLYLLQTLVYNILPGSLQAEDLEQDIYKEVLQLLIHIDDFLKMKNQELRQLCVTIFPVYVNMFSLAGRYRLFEIVFRTCHHAGMIGYTIGLYKGEVDKALRQDRPDRHYVGRHLQNILKLVTGIPNGATTDLLDNSDRIFAVLNFLRYLTLRDAPNVNITGIWDYYPVIEKDFFGPSETCNRVVQRSLQA</sequence>
<dbReference type="GO" id="GO:0055105">
    <property type="term" value="F:ubiquitin-protein transferase inhibitor activity"/>
    <property type="evidence" value="ECO:0007669"/>
    <property type="project" value="TreeGrafter"/>
</dbReference>
<evidence type="ECO:0000313" key="2">
    <source>
        <dbReference type="Proteomes" id="UP001186944"/>
    </source>
</evidence>
<proteinExistence type="predicted"/>
<dbReference type="EMBL" id="VSWD01000007">
    <property type="protein sequence ID" value="KAK3098382.1"/>
    <property type="molecule type" value="Genomic_DNA"/>
</dbReference>
<dbReference type="InterPro" id="IPR013877">
    <property type="entry name" value="YAP-bd/ALF4/Glomulin"/>
</dbReference>
<keyword evidence="2" id="KW-1185">Reference proteome</keyword>
<name>A0AA89C202_PINIB</name>
<gene>
    <name evidence="1" type="ORF">FSP39_018974</name>
</gene>
<dbReference type="Proteomes" id="UP001186944">
    <property type="component" value="Unassembled WGS sequence"/>
</dbReference>